<evidence type="ECO:0000259" key="1">
    <source>
        <dbReference type="PROSITE" id="PS50967"/>
    </source>
</evidence>
<dbReference type="PANTHER" id="PTHR47649">
    <property type="entry name" value="RIBONUCLEASE D"/>
    <property type="match status" value="1"/>
</dbReference>
<dbReference type="InterPro" id="IPR010997">
    <property type="entry name" value="HRDC-like_sf"/>
</dbReference>
<dbReference type="PROSITE" id="PS50967">
    <property type="entry name" value="HRDC"/>
    <property type="match status" value="1"/>
</dbReference>
<sequence length="463" mass="52522">MIAVFSIITFFNLCRYLPVSDPSSSINSQDNFSTTLDTNQAVSVTNTESTVSIESTDTNLAGLPPEPNLDALLDIADELPVTWVREQYQLQEVIDALEGCGRVALDTEFIKRDTYYPRLALVQLNTGDHIYLLDAPELQLGDFWQAVSEVDIAIWHACGEDLGIFYLLSGCPPLTNIFDTQIALSYLTGQLQMGYQQALDDQLDMHIDKEQSLSDWLRRPLSDEQEQYAIDDVRFLPALYLSIEHTLKSQGLYDYVWSDCQLYAAELYAAQHVADEAMYLTMADYRYNSQQMAILRAVATWREALARATNQPRTFVIKKQAVREILTENPSNMRELAHKTTIHRSMLRLYGDELMKVINDAKMLSPVEHPPCLLPPYRSKNKVLSKAVEDAVAARAEQIGVPESVLLRKKWLGQLYEVIAFDKDLVDLPQGLQGWRNEWVTQTLIPVINAHKKELQQGMGIKV</sequence>
<dbReference type="SUPFAM" id="SSF47819">
    <property type="entry name" value="HRDC-like"/>
    <property type="match status" value="2"/>
</dbReference>
<reference evidence="2 3" key="1">
    <citation type="submission" date="2019-08" db="EMBL/GenBank/DDBJ databases">
        <title>Genome sequence of Psychrobacter frigidicola ACAM304 (type strain).</title>
        <authorList>
            <person name="Bowman J.P."/>
        </authorList>
    </citation>
    <scope>NUCLEOTIDE SEQUENCE [LARGE SCALE GENOMIC DNA]</scope>
    <source>
        <strain evidence="2 3">ACAM 304</strain>
    </source>
</reference>
<dbReference type="PANTHER" id="PTHR47649:SF1">
    <property type="entry name" value="RIBONUCLEASE D"/>
    <property type="match status" value="1"/>
</dbReference>
<proteinExistence type="predicted"/>
<feature type="domain" description="HRDC" evidence="1">
    <location>
        <begin position="288"/>
        <end position="368"/>
    </location>
</feature>
<dbReference type="Pfam" id="PF01612">
    <property type="entry name" value="DNA_pol_A_exo1"/>
    <property type="match status" value="1"/>
</dbReference>
<keyword evidence="3" id="KW-1185">Reference proteome</keyword>
<evidence type="ECO:0000313" key="3">
    <source>
        <dbReference type="Proteomes" id="UP000321903"/>
    </source>
</evidence>
<dbReference type="InterPro" id="IPR002562">
    <property type="entry name" value="3'-5'_exonuclease_dom"/>
</dbReference>
<dbReference type="InterPro" id="IPR012337">
    <property type="entry name" value="RNaseH-like_sf"/>
</dbReference>
<dbReference type="SMART" id="SM00474">
    <property type="entry name" value="35EXOc"/>
    <property type="match status" value="1"/>
</dbReference>
<accession>A0A5C7A9D2</accession>
<name>A0A5C7A9D2_9GAMM</name>
<dbReference type="InterPro" id="IPR051086">
    <property type="entry name" value="RNase_D-like"/>
</dbReference>
<dbReference type="OrthoDB" id="9800549at2"/>
<comment type="caution">
    <text evidence="2">The sequence shown here is derived from an EMBL/GenBank/DDBJ whole genome shotgun (WGS) entry which is preliminary data.</text>
</comment>
<dbReference type="Proteomes" id="UP000321903">
    <property type="component" value="Unassembled WGS sequence"/>
</dbReference>
<dbReference type="Pfam" id="PF00570">
    <property type="entry name" value="HRDC"/>
    <property type="match status" value="1"/>
</dbReference>
<dbReference type="GO" id="GO:0000166">
    <property type="term" value="F:nucleotide binding"/>
    <property type="evidence" value="ECO:0007669"/>
    <property type="project" value="InterPro"/>
</dbReference>
<evidence type="ECO:0000313" key="2">
    <source>
        <dbReference type="EMBL" id="TXD98286.1"/>
    </source>
</evidence>
<organism evidence="2 3">
    <name type="scientific">Psychrobacter frigidicola</name>
    <dbReference type="NCBI Taxonomy" id="45611"/>
    <lineage>
        <taxon>Bacteria</taxon>
        <taxon>Pseudomonadati</taxon>
        <taxon>Pseudomonadota</taxon>
        <taxon>Gammaproteobacteria</taxon>
        <taxon>Moraxellales</taxon>
        <taxon>Moraxellaceae</taxon>
        <taxon>Psychrobacter</taxon>
    </lineage>
</organism>
<dbReference type="Gene3D" id="3.30.420.10">
    <property type="entry name" value="Ribonuclease H-like superfamily/Ribonuclease H"/>
    <property type="match status" value="1"/>
</dbReference>
<dbReference type="CDD" id="cd06142">
    <property type="entry name" value="RNaseD_exo"/>
    <property type="match status" value="1"/>
</dbReference>
<dbReference type="SUPFAM" id="SSF53098">
    <property type="entry name" value="Ribonuclease H-like"/>
    <property type="match status" value="1"/>
</dbReference>
<dbReference type="InterPro" id="IPR002121">
    <property type="entry name" value="HRDC_dom"/>
</dbReference>
<protein>
    <submittedName>
        <fullName evidence="2">Ribonuclease D</fullName>
    </submittedName>
</protein>
<dbReference type="GO" id="GO:0006139">
    <property type="term" value="P:nucleobase-containing compound metabolic process"/>
    <property type="evidence" value="ECO:0007669"/>
    <property type="project" value="InterPro"/>
</dbReference>
<dbReference type="GO" id="GO:0003676">
    <property type="term" value="F:nucleic acid binding"/>
    <property type="evidence" value="ECO:0007669"/>
    <property type="project" value="InterPro"/>
</dbReference>
<dbReference type="Gene3D" id="1.10.150.80">
    <property type="entry name" value="HRDC domain"/>
    <property type="match status" value="2"/>
</dbReference>
<dbReference type="InterPro" id="IPR036397">
    <property type="entry name" value="RNaseH_sf"/>
</dbReference>
<dbReference type="GO" id="GO:0008408">
    <property type="term" value="F:3'-5' exonuclease activity"/>
    <property type="evidence" value="ECO:0007669"/>
    <property type="project" value="InterPro"/>
</dbReference>
<dbReference type="AlphaFoldDB" id="A0A5C7A9D2"/>
<dbReference type="InterPro" id="IPR044876">
    <property type="entry name" value="HRDC_dom_sf"/>
</dbReference>
<dbReference type="EMBL" id="VORZ01000001">
    <property type="protein sequence ID" value="TXD98286.1"/>
    <property type="molecule type" value="Genomic_DNA"/>
</dbReference>
<gene>
    <name evidence="2" type="ORF">ES754_04990</name>
</gene>